<dbReference type="Gene3D" id="3.90.1750.10">
    <property type="entry name" value="Hect, E3 ligase catalytic domains"/>
    <property type="match status" value="1"/>
</dbReference>
<dbReference type="SMART" id="SM00239">
    <property type="entry name" value="C2"/>
    <property type="match status" value="1"/>
</dbReference>
<evidence type="ECO:0000256" key="3">
    <source>
        <dbReference type="ARBA" id="ARBA00004906"/>
    </source>
</evidence>
<evidence type="ECO:0000259" key="14">
    <source>
        <dbReference type="PROSITE" id="PS50237"/>
    </source>
</evidence>
<dbReference type="CDD" id="cd04033">
    <property type="entry name" value="C2_NEDD4_NEDD4L"/>
    <property type="match status" value="1"/>
</dbReference>
<comment type="subcellular location">
    <subcellularLocation>
        <location evidence="2">Cytoplasm</location>
    </subcellularLocation>
</comment>
<dbReference type="KEGG" id="lgi:LOTGIDRAFT_137136"/>
<evidence type="ECO:0000256" key="10">
    <source>
        <dbReference type="PROSITE-ProRule" id="PRU00104"/>
    </source>
</evidence>
<dbReference type="FunFam" id="3.90.1750.10:FF:000001">
    <property type="entry name" value="E3 ubiquitin-protein ligase NEDD4-like"/>
    <property type="match status" value="1"/>
</dbReference>
<feature type="compositionally biased region" description="Polar residues" evidence="11">
    <location>
        <begin position="471"/>
        <end position="480"/>
    </location>
</feature>
<keyword evidence="16" id="KW-1185">Reference proteome</keyword>
<accession>V4B0J2</accession>
<dbReference type="SMART" id="SM00456">
    <property type="entry name" value="WW"/>
    <property type="match status" value="3"/>
</dbReference>
<dbReference type="GO" id="GO:0006511">
    <property type="term" value="P:ubiquitin-dependent protein catabolic process"/>
    <property type="evidence" value="ECO:0007669"/>
    <property type="project" value="InterPro"/>
</dbReference>
<sequence length="920" mass="107335">GDQTNTRLLRIKVVEGVNLARKDIFGASDPYVRISLYKGDREDGLIDIKQTKTIKKSLNPKWEEEFIFRVNPRDNKVIFEVFDSNRVTRDDFLGLVEINLQHTYVLAEIAGREIPTKSFVLRPRSTRSRVRGHLTLYLGYLPTESAGTDEVTPAQPSTEPGWEMVDMNNALNETGASGPVPNDRRSSVREEQLQPLPPGWEQREDAQGRTYYVNHNQRRTQWERPRIQSVNTKPCYQIVVHSIQEEWVLQSRYKYNVCNSFSLCRCCMPKFNINHTKDQHNYFEAVHSCTVKLVLNGQCLCLLTEDCPNSLLSIIKEVISHSKSTVAVLTCKLACLYWVFCKNKSVYFVHSDNALPEGWEERQDANERTYYVNHITRKTKWIRPTFCLIFNFMIYIDTNRTQQVSDQELQQQRSLELAEMYAHRRHVSQEDTLSVDSTTDLSASRTPTRTHSVSTPSSSSEDPRKHRPSSIHASSCTTSPIHRPSSNEDLATKLGPLPSGWEERVHADGRVFYIDHNTHQTQWEDPRLKKLGGPAVPYSRDYKRKYDYFRSKLRRPVNAPNKIDIKVTRKNVFEESYRYVMNIKDTEHLKTRLWIEFDGETGLDYGGVAREWFYLLSKEMFNPYYGLFEYSATDNYTLQINPLSWMANEEHLSFFEFIGRVAGMAIYHGKLLDGFFIRPFYKMMLRKPITLRDMESVDSEYYNSLIWIQDNDPEDLELHFSVEEDQFGEIQEFELKANGANIRVTNENKLEYIKEVIKYRFVSRVESQMKSLMKGFNTIIPQNLIQIFDENELELLMCGLQDIDVNDWKSHTLYKGEYNPNHPTVIHFWRVVYSFHNEMRARLLQFVTGTSRVPMNGFAELYGSNGPQLFTIEKWGKTAQLPRAHTCFNRIDLPPYDSYQEVRSKLVLALENTQGFYDVD</sequence>
<dbReference type="PIRSF" id="PIRSF001569">
    <property type="entry name" value="E3_ub_ligase_SMURF1"/>
    <property type="match status" value="1"/>
</dbReference>
<dbReference type="SUPFAM" id="SSF49562">
    <property type="entry name" value="C2 domain (Calcium/lipid-binding domain, CaLB)"/>
    <property type="match status" value="1"/>
</dbReference>
<dbReference type="PROSITE" id="PS50020">
    <property type="entry name" value="WW_DOMAIN_2"/>
    <property type="match status" value="3"/>
</dbReference>
<evidence type="ECO:0000256" key="8">
    <source>
        <dbReference type="ARBA" id="ARBA00022786"/>
    </source>
</evidence>
<keyword evidence="8 10" id="KW-0833">Ubl conjugation pathway</keyword>
<feature type="compositionally biased region" description="Low complexity" evidence="11">
    <location>
        <begin position="444"/>
        <end position="460"/>
    </location>
</feature>
<dbReference type="EC" id="2.3.2.26" evidence="4"/>
<dbReference type="STRING" id="225164.V4B0J2"/>
<name>V4B0J2_LOTGI</name>
<dbReference type="InterPro" id="IPR035892">
    <property type="entry name" value="C2_domain_sf"/>
</dbReference>
<evidence type="ECO:0000259" key="13">
    <source>
        <dbReference type="PROSITE" id="PS50020"/>
    </source>
</evidence>
<protein>
    <recommendedName>
        <fullName evidence="4">HECT-type E3 ubiquitin transferase</fullName>
        <ecNumber evidence="4">2.3.2.26</ecNumber>
    </recommendedName>
</protein>
<feature type="domain" description="WW" evidence="13">
    <location>
        <begin position="353"/>
        <end position="386"/>
    </location>
</feature>
<dbReference type="InterPro" id="IPR024928">
    <property type="entry name" value="E3_ub_ligase_SMURF1"/>
</dbReference>
<evidence type="ECO:0000256" key="6">
    <source>
        <dbReference type="ARBA" id="ARBA00022679"/>
    </source>
</evidence>
<feature type="domain" description="HECT" evidence="14">
    <location>
        <begin position="585"/>
        <end position="919"/>
    </location>
</feature>
<dbReference type="InterPro" id="IPR050409">
    <property type="entry name" value="E3_ubiq-protein_ligase"/>
</dbReference>
<dbReference type="PANTHER" id="PTHR11254:SF440">
    <property type="entry name" value="E3 UBIQUITIN-PROTEIN LIGASE NEDD-4"/>
    <property type="match status" value="1"/>
</dbReference>
<dbReference type="SUPFAM" id="SSF51045">
    <property type="entry name" value="WW domain"/>
    <property type="match status" value="3"/>
</dbReference>
<feature type="compositionally biased region" description="Basic and acidic residues" evidence="11">
    <location>
        <begin position="182"/>
        <end position="192"/>
    </location>
</feature>
<feature type="active site" description="Glycyl thioester intermediate" evidence="9 10">
    <location>
        <position position="887"/>
    </location>
</feature>
<dbReference type="InterPro" id="IPR000008">
    <property type="entry name" value="C2_dom"/>
</dbReference>
<dbReference type="FunFam" id="2.60.40.150:FF:000289">
    <property type="entry name" value="E3 ubiquitin-protein ligase"/>
    <property type="match status" value="1"/>
</dbReference>
<evidence type="ECO:0000313" key="16">
    <source>
        <dbReference type="Proteomes" id="UP000030746"/>
    </source>
</evidence>
<dbReference type="CTD" id="20233878"/>
<dbReference type="PANTHER" id="PTHR11254">
    <property type="entry name" value="HECT DOMAIN UBIQUITIN-PROTEIN LIGASE"/>
    <property type="match status" value="1"/>
</dbReference>
<dbReference type="PROSITE" id="PS01159">
    <property type="entry name" value="WW_DOMAIN_1"/>
    <property type="match status" value="2"/>
</dbReference>
<proteinExistence type="predicted"/>
<evidence type="ECO:0000256" key="7">
    <source>
        <dbReference type="ARBA" id="ARBA00022737"/>
    </source>
</evidence>
<feature type="domain" description="WW" evidence="13">
    <location>
        <begin position="194"/>
        <end position="227"/>
    </location>
</feature>
<evidence type="ECO:0000256" key="4">
    <source>
        <dbReference type="ARBA" id="ARBA00012485"/>
    </source>
</evidence>
<evidence type="ECO:0000256" key="2">
    <source>
        <dbReference type="ARBA" id="ARBA00004496"/>
    </source>
</evidence>
<dbReference type="Pfam" id="PF00168">
    <property type="entry name" value="C2"/>
    <property type="match status" value="1"/>
</dbReference>
<dbReference type="InterPro" id="IPR000569">
    <property type="entry name" value="HECT_dom"/>
</dbReference>
<dbReference type="Gene3D" id="3.30.2410.10">
    <property type="entry name" value="Hect, E3 ligase catalytic domain"/>
    <property type="match status" value="1"/>
</dbReference>
<dbReference type="PROSITE" id="PS50004">
    <property type="entry name" value="C2"/>
    <property type="match status" value="1"/>
</dbReference>
<keyword evidence="6" id="KW-0808">Transferase</keyword>
<dbReference type="Proteomes" id="UP000030746">
    <property type="component" value="Unassembled WGS sequence"/>
</dbReference>
<dbReference type="OMA" id="GWGMQIA"/>
<dbReference type="GO" id="GO:0061630">
    <property type="term" value="F:ubiquitin protein ligase activity"/>
    <property type="evidence" value="ECO:0007669"/>
    <property type="project" value="UniProtKB-EC"/>
</dbReference>
<dbReference type="InterPro" id="IPR036020">
    <property type="entry name" value="WW_dom_sf"/>
</dbReference>
<feature type="region of interest" description="Disordered" evidence="11">
    <location>
        <begin position="172"/>
        <end position="201"/>
    </location>
</feature>
<keyword evidence="7" id="KW-0677">Repeat</keyword>
<feature type="region of interest" description="Disordered" evidence="11">
    <location>
        <begin position="426"/>
        <end position="495"/>
    </location>
</feature>
<feature type="domain" description="WW" evidence="13">
    <location>
        <begin position="495"/>
        <end position="528"/>
    </location>
</feature>
<dbReference type="FunFam" id="2.20.70.10:FF:000017">
    <property type="entry name" value="E3 ubiquitin-protein ligase"/>
    <property type="match status" value="2"/>
</dbReference>
<evidence type="ECO:0000256" key="9">
    <source>
        <dbReference type="PIRSR" id="PIRSR001569-1"/>
    </source>
</evidence>
<dbReference type="Gene3D" id="3.30.2160.10">
    <property type="entry name" value="Hect, E3 ligase catalytic domain"/>
    <property type="match status" value="1"/>
</dbReference>
<evidence type="ECO:0000313" key="15">
    <source>
        <dbReference type="EMBL" id="ESP03623.1"/>
    </source>
</evidence>
<dbReference type="HOGENOM" id="CLU_002173_0_3_1"/>
<dbReference type="GO" id="GO:0019871">
    <property type="term" value="F:sodium channel inhibitor activity"/>
    <property type="evidence" value="ECO:0007669"/>
    <property type="project" value="TreeGrafter"/>
</dbReference>
<dbReference type="SMART" id="SM00119">
    <property type="entry name" value="HECTc"/>
    <property type="match status" value="1"/>
</dbReference>
<evidence type="ECO:0000256" key="11">
    <source>
        <dbReference type="SAM" id="MobiDB-lite"/>
    </source>
</evidence>
<dbReference type="GO" id="GO:0051049">
    <property type="term" value="P:regulation of transport"/>
    <property type="evidence" value="ECO:0007669"/>
    <property type="project" value="UniProtKB-ARBA"/>
</dbReference>
<dbReference type="RefSeq" id="XP_009045711.1">
    <property type="nucleotide sequence ID" value="XM_009047463.1"/>
</dbReference>
<dbReference type="Pfam" id="PF00397">
    <property type="entry name" value="WW"/>
    <property type="match status" value="3"/>
</dbReference>
<feature type="domain" description="C2" evidence="12">
    <location>
        <begin position="1"/>
        <end position="113"/>
    </location>
</feature>
<dbReference type="EMBL" id="KB199952">
    <property type="protein sequence ID" value="ESP03623.1"/>
    <property type="molecule type" value="Genomic_DNA"/>
</dbReference>
<dbReference type="GO" id="GO:0048814">
    <property type="term" value="P:regulation of dendrite morphogenesis"/>
    <property type="evidence" value="ECO:0007669"/>
    <property type="project" value="TreeGrafter"/>
</dbReference>
<dbReference type="GO" id="GO:0005737">
    <property type="term" value="C:cytoplasm"/>
    <property type="evidence" value="ECO:0007669"/>
    <property type="project" value="UniProtKB-SubCell"/>
</dbReference>
<dbReference type="Gene3D" id="2.20.70.10">
    <property type="match status" value="2"/>
</dbReference>
<evidence type="ECO:0000259" key="12">
    <source>
        <dbReference type="PROSITE" id="PS50004"/>
    </source>
</evidence>
<dbReference type="GeneID" id="20233878"/>
<dbReference type="AlphaFoldDB" id="V4B0J2"/>
<dbReference type="OrthoDB" id="423283at2759"/>
<dbReference type="CDD" id="cd00201">
    <property type="entry name" value="WW"/>
    <property type="match status" value="3"/>
</dbReference>
<gene>
    <name evidence="15" type="ORF">LOTGIDRAFT_137136</name>
</gene>
<dbReference type="Gene3D" id="2.60.40.150">
    <property type="entry name" value="C2 domain"/>
    <property type="match status" value="1"/>
</dbReference>
<evidence type="ECO:0000256" key="5">
    <source>
        <dbReference type="ARBA" id="ARBA00022490"/>
    </source>
</evidence>
<organism evidence="15 16">
    <name type="scientific">Lottia gigantea</name>
    <name type="common">Giant owl limpet</name>
    <dbReference type="NCBI Taxonomy" id="225164"/>
    <lineage>
        <taxon>Eukaryota</taxon>
        <taxon>Metazoa</taxon>
        <taxon>Spiralia</taxon>
        <taxon>Lophotrochozoa</taxon>
        <taxon>Mollusca</taxon>
        <taxon>Gastropoda</taxon>
        <taxon>Patellogastropoda</taxon>
        <taxon>Lottioidea</taxon>
        <taxon>Lottiidae</taxon>
        <taxon>Lottia</taxon>
    </lineage>
</organism>
<evidence type="ECO:0000256" key="1">
    <source>
        <dbReference type="ARBA" id="ARBA00000885"/>
    </source>
</evidence>
<comment type="catalytic activity">
    <reaction evidence="1">
        <text>S-ubiquitinyl-[E2 ubiquitin-conjugating enzyme]-L-cysteine + [acceptor protein]-L-lysine = [E2 ubiquitin-conjugating enzyme]-L-cysteine + N(6)-ubiquitinyl-[acceptor protein]-L-lysine.</text>
        <dbReference type="EC" id="2.3.2.26"/>
    </reaction>
</comment>
<dbReference type="FunFam" id="3.30.2410.10:FF:000001">
    <property type="entry name" value="E3 ubiquitin-protein ligase NEDD4-like"/>
    <property type="match status" value="1"/>
</dbReference>
<dbReference type="UniPathway" id="UPA00143"/>
<dbReference type="SUPFAM" id="SSF56204">
    <property type="entry name" value="Hect, E3 ligase catalytic domain"/>
    <property type="match status" value="1"/>
</dbReference>
<feature type="compositionally biased region" description="Polar residues" evidence="11">
    <location>
        <begin position="430"/>
        <end position="443"/>
    </location>
</feature>
<reference evidence="15 16" key="1">
    <citation type="journal article" date="2013" name="Nature">
        <title>Insights into bilaterian evolution from three spiralian genomes.</title>
        <authorList>
            <person name="Simakov O."/>
            <person name="Marletaz F."/>
            <person name="Cho S.J."/>
            <person name="Edsinger-Gonzales E."/>
            <person name="Havlak P."/>
            <person name="Hellsten U."/>
            <person name="Kuo D.H."/>
            <person name="Larsson T."/>
            <person name="Lv J."/>
            <person name="Arendt D."/>
            <person name="Savage R."/>
            <person name="Osoegawa K."/>
            <person name="de Jong P."/>
            <person name="Grimwood J."/>
            <person name="Chapman J.A."/>
            <person name="Shapiro H."/>
            <person name="Aerts A."/>
            <person name="Otillar R.P."/>
            <person name="Terry A.Y."/>
            <person name="Boore J.L."/>
            <person name="Grigoriev I.V."/>
            <person name="Lindberg D.R."/>
            <person name="Seaver E.C."/>
            <person name="Weisblat D.A."/>
            <person name="Putnam N.H."/>
            <person name="Rokhsar D.S."/>
        </authorList>
    </citation>
    <scope>NUCLEOTIDE SEQUENCE [LARGE SCALE GENOMIC DNA]</scope>
</reference>
<dbReference type="FunFam" id="3.30.2160.10:FF:000001">
    <property type="entry name" value="E3 ubiquitin-protein ligase NEDD4-like"/>
    <property type="match status" value="1"/>
</dbReference>
<dbReference type="InterPro" id="IPR001202">
    <property type="entry name" value="WW_dom"/>
</dbReference>
<dbReference type="GO" id="GO:0016567">
    <property type="term" value="P:protein ubiquitination"/>
    <property type="evidence" value="ECO:0007669"/>
    <property type="project" value="UniProtKB-UniPathway"/>
</dbReference>
<feature type="non-terminal residue" evidence="15">
    <location>
        <position position="1"/>
    </location>
</feature>
<dbReference type="InterPro" id="IPR035983">
    <property type="entry name" value="Hect_E3_ubiquitin_ligase"/>
</dbReference>
<comment type="pathway">
    <text evidence="3">Protein modification; protein ubiquitination.</text>
</comment>
<dbReference type="CDD" id="cd00078">
    <property type="entry name" value="HECTc"/>
    <property type="match status" value="1"/>
</dbReference>
<dbReference type="Pfam" id="PF00632">
    <property type="entry name" value="HECT"/>
    <property type="match status" value="1"/>
</dbReference>
<keyword evidence="5" id="KW-0963">Cytoplasm</keyword>
<dbReference type="PROSITE" id="PS50237">
    <property type="entry name" value="HECT"/>
    <property type="match status" value="1"/>
</dbReference>